<feature type="region of interest" description="Disordered" evidence="2">
    <location>
        <begin position="195"/>
        <end position="217"/>
    </location>
</feature>
<keyword evidence="1" id="KW-0175">Coiled coil</keyword>
<evidence type="ECO:0000313" key="5">
    <source>
        <dbReference type="Proteomes" id="UP000075714"/>
    </source>
</evidence>
<dbReference type="OrthoDB" id="417697at2759"/>
<feature type="compositionally biased region" description="Low complexity" evidence="2">
    <location>
        <begin position="195"/>
        <end position="206"/>
    </location>
</feature>
<accession>A0A150G0Q9</accession>
<organism evidence="4 5">
    <name type="scientific">Gonium pectorale</name>
    <name type="common">Green alga</name>
    <dbReference type="NCBI Taxonomy" id="33097"/>
    <lineage>
        <taxon>Eukaryota</taxon>
        <taxon>Viridiplantae</taxon>
        <taxon>Chlorophyta</taxon>
        <taxon>core chlorophytes</taxon>
        <taxon>Chlorophyceae</taxon>
        <taxon>CS clade</taxon>
        <taxon>Chlamydomonadales</taxon>
        <taxon>Volvocaceae</taxon>
        <taxon>Gonium</taxon>
    </lineage>
</organism>
<feature type="region of interest" description="Disordered" evidence="2">
    <location>
        <begin position="1"/>
        <end position="62"/>
    </location>
</feature>
<gene>
    <name evidence="4" type="ORF">GPECTOR_91g571</name>
</gene>
<evidence type="ECO:0000256" key="3">
    <source>
        <dbReference type="SAM" id="Phobius"/>
    </source>
</evidence>
<proteinExistence type="predicted"/>
<dbReference type="Pfam" id="PF13875">
    <property type="entry name" value="DUF4202"/>
    <property type="match status" value="1"/>
</dbReference>
<reference evidence="5" key="1">
    <citation type="journal article" date="2016" name="Nat. Commun.">
        <title>The Gonium pectorale genome demonstrates co-option of cell cycle regulation during the evolution of multicellularity.</title>
        <authorList>
            <person name="Hanschen E.R."/>
            <person name="Marriage T.N."/>
            <person name="Ferris P.J."/>
            <person name="Hamaji T."/>
            <person name="Toyoda A."/>
            <person name="Fujiyama A."/>
            <person name="Neme R."/>
            <person name="Noguchi H."/>
            <person name="Minakuchi Y."/>
            <person name="Suzuki M."/>
            <person name="Kawai-Toyooka H."/>
            <person name="Smith D.R."/>
            <person name="Sparks H."/>
            <person name="Anderson J."/>
            <person name="Bakaric R."/>
            <person name="Luria V."/>
            <person name="Karger A."/>
            <person name="Kirschner M.W."/>
            <person name="Durand P.M."/>
            <person name="Michod R.E."/>
            <person name="Nozaki H."/>
            <person name="Olson B.J."/>
        </authorList>
    </citation>
    <scope>NUCLEOTIDE SEQUENCE [LARGE SCALE GENOMIC DNA]</scope>
    <source>
        <strain evidence="5">NIES-2863</strain>
    </source>
</reference>
<sequence length="495" mass="53795">MLNQLITQPRGPRRGAAEQQRAPATEPPAGPEDDDRTAAATAAAASRTPATRPRSGPPPRPARVTAVAIAIAVAIVAAALSGASLWRTERSQRVQLAAVADRLAAAEETLAALHGQELTGMATLQAAAEEKERTMERSRDEQRERLAAILKRLEAAEGALGDVRRQLAAACPAASSGAGPCPRAGWVLPAPASSPSAPLLRPGRLPQPSRPRPGSLAPCRATLDSPEIAVLVDQMLAARPPPGPRDMLKKCVAAIDELNAKDPSQVEFEGRRHPYRLLYSVWLTDWVAKLDPGAPDELFILARGKAVESWRLVEIKRDDYSPNSIGQKQWEVDRKAWLANRLKGVMKEAGYSDASCSLVEDFMLGRDLPDPRDVRLYDVTGPMGAINFRLLELLRMVQTLRDAEALLFLERTFPKMFEAMPADDVLAAVRRELGGVSKKCLAAALQQPWPPLQKKLLARALPAPPGWGDVLRELEGVAAASSHPGDWRYRDFDYE</sequence>
<dbReference type="PANTHER" id="PTHR41729">
    <property type="entry name" value="GLUTAMYL-TRNA SYNTHETASE"/>
    <property type="match status" value="1"/>
</dbReference>
<keyword evidence="3" id="KW-0812">Transmembrane</keyword>
<feature type="compositionally biased region" description="Low complexity" evidence="2">
    <location>
        <begin position="38"/>
        <end position="54"/>
    </location>
</feature>
<comment type="caution">
    <text evidence="4">The sequence shown here is derived from an EMBL/GenBank/DDBJ whole genome shotgun (WGS) entry which is preliminary data.</text>
</comment>
<name>A0A150G0Q9_GONPE</name>
<feature type="transmembrane region" description="Helical" evidence="3">
    <location>
        <begin position="64"/>
        <end position="86"/>
    </location>
</feature>
<protein>
    <submittedName>
        <fullName evidence="4">Uncharacterized protein</fullName>
    </submittedName>
</protein>
<evidence type="ECO:0000256" key="2">
    <source>
        <dbReference type="SAM" id="MobiDB-lite"/>
    </source>
</evidence>
<evidence type="ECO:0000313" key="4">
    <source>
        <dbReference type="EMBL" id="KXZ43417.1"/>
    </source>
</evidence>
<evidence type="ECO:0000256" key="1">
    <source>
        <dbReference type="SAM" id="Coils"/>
    </source>
</evidence>
<dbReference type="PANTHER" id="PTHR41729:SF1">
    <property type="entry name" value="GLUTAMYL-TRNA SYNTHETASE"/>
    <property type="match status" value="1"/>
</dbReference>
<keyword evidence="5" id="KW-1185">Reference proteome</keyword>
<dbReference type="InterPro" id="IPR025255">
    <property type="entry name" value="DUF4202"/>
</dbReference>
<keyword evidence="3" id="KW-1133">Transmembrane helix</keyword>
<dbReference type="AlphaFoldDB" id="A0A150G0Q9"/>
<dbReference type="Proteomes" id="UP000075714">
    <property type="component" value="Unassembled WGS sequence"/>
</dbReference>
<dbReference type="EMBL" id="LSYV01000092">
    <property type="protein sequence ID" value="KXZ43417.1"/>
    <property type="molecule type" value="Genomic_DNA"/>
</dbReference>
<keyword evidence="3" id="KW-0472">Membrane</keyword>
<feature type="coiled-coil region" evidence="1">
    <location>
        <begin position="96"/>
        <end position="159"/>
    </location>
</feature>